<dbReference type="HOGENOM" id="CLU_191614_0_0_6"/>
<organism evidence="1 2">
    <name type="scientific">Alteromonas naphthalenivorans</name>
    <dbReference type="NCBI Taxonomy" id="715451"/>
    <lineage>
        <taxon>Bacteria</taxon>
        <taxon>Pseudomonadati</taxon>
        <taxon>Pseudomonadota</taxon>
        <taxon>Gammaproteobacteria</taxon>
        <taxon>Alteromonadales</taxon>
        <taxon>Alteromonadaceae</taxon>
        <taxon>Alteromonas/Salinimonas group</taxon>
        <taxon>Alteromonas</taxon>
    </lineage>
</organism>
<dbReference type="SUPFAM" id="SSF89957">
    <property type="entry name" value="MTH1187/YkoF-like"/>
    <property type="match status" value="1"/>
</dbReference>
<protein>
    <recommendedName>
        <fullName evidence="3">Thiamin/hydroxymethyl pyrimidine-binding YkoF putative domain-containing protein</fullName>
    </recommendedName>
</protein>
<dbReference type="EMBL" id="CP002339">
    <property type="protein sequence ID" value="AEF04096.1"/>
    <property type="molecule type" value="Genomic_DNA"/>
</dbReference>
<dbReference type="KEGG" id="alt:ambt_12890"/>
<dbReference type="AlphaFoldDB" id="F5ZDY4"/>
<dbReference type="RefSeq" id="WP_013785026.1">
    <property type="nucleotide sequence ID" value="NC_015554.1"/>
</dbReference>
<keyword evidence="2" id="KW-1185">Reference proteome</keyword>
<gene>
    <name evidence="1" type="ordered locus">ambt_12890</name>
</gene>
<name>F5ZDY4_ALTNA</name>
<dbReference type="OrthoDB" id="164222at2"/>
<reference evidence="1 2" key="1">
    <citation type="journal article" date="2011" name="J. Bacteriol.">
        <title>Complete genome sequence of the polycyclic aromatic hydrocarbon-degrading bacterium Alteromonas sp. strain SN2.</title>
        <authorList>
            <person name="Jin H.M."/>
            <person name="Jeong H."/>
            <person name="Moon E.J."/>
            <person name="Math R.K."/>
            <person name="Lee K."/>
            <person name="Kim H.J."/>
            <person name="Jeon C.O."/>
            <person name="Oh T.K."/>
            <person name="Kim J.F."/>
        </authorList>
    </citation>
    <scope>NUCLEOTIDE SEQUENCE [LARGE SCALE GENOMIC DNA]</scope>
    <source>
        <strain evidence="2">JCM 17741 / KACC 18427 / KCTC 11700BP / SN2</strain>
    </source>
</reference>
<dbReference type="Proteomes" id="UP000000683">
    <property type="component" value="Chromosome"/>
</dbReference>
<dbReference type="Gene3D" id="3.30.70.930">
    <property type="match status" value="1"/>
</dbReference>
<evidence type="ECO:0008006" key="3">
    <source>
        <dbReference type="Google" id="ProtNLM"/>
    </source>
</evidence>
<accession>F5ZDY4</accession>
<dbReference type="InterPro" id="IPR029756">
    <property type="entry name" value="MTH1187/YkoF-like"/>
</dbReference>
<evidence type="ECO:0000313" key="1">
    <source>
        <dbReference type="EMBL" id="AEF04096.1"/>
    </source>
</evidence>
<proteinExistence type="predicted"/>
<evidence type="ECO:0000313" key="2">
    <source>
        <dbReference type="Proteomes" id="UP000000683"/>
    </source>
</evidence>
<dbReference type="eggNOG" id="COG0011">
    <property type="taxonomic scope" value="Bacteria"/>
</dbReference>
<sequence length="92" mass="10315">MQVMVELSLYPLVGEYIEPIQQFIDRLNSYGNIGVLTTSTSTQVSGDYGHVMTILGKEMQRTHEEVGQAIFVAKFLNYDAMQANKQARKAEA</sequence>